<organism evidence="1">
    <name type="scientific">Aspergillus niger</name>
    <dbReference type="NCBI Taxonomy" id="5061"/>
    <lineage>
        <taxon>Eukaryota</taxon>
        <taxon>Fungi</taxon>
        <taxon>Dikarya</taxon>
        <taxon>Ascomycota</taxon>
        <taxon>Pezizomycotina</taxon>
        <taxon>Eurotiomycetes</taxon>
        <taxon>Eurotiomycetidae</taxon>
        <taxon>Eurotiales</taxon>
        <taxon>Aspergillaceae</taxon>
        <taxon>Aspergillus</taxon>
        <taxon>Aspergillus subgen. Circumdati</taxon>
    </lineage>
</organism>
<dbReference type="KEGG" id="ang:An09g03420"/>
<evidence type="ECO:0000313" key="1">
    <source>
        <dbReference type="RefSeq" id="XP_059601386.1"/>
    </source>
</evidence>
<dbReference type="RefSeq" id="XP_059601386.1">
    <property type="nucleotide sequence ID" value="XM_059749722.1"/>
</dbReference>
<dbReference type="AlphaFoldDB" id="A0AAJ8DZQ8"/>
<dbReference type="GeneID" id="84592008"/>
<reference evidence="1" key="2">
    <citation type="submission" date="2025-08" db="UniProtKB">
        <authorList>
            <consortium name="RefSeq"/>
        </authorList>
    </citation>
    <scope>IDENTIFICATION</scope>
</reference>
<name>A0AAJ8DZQ8_ASPNG</name>
<protein>
    <submittedName>
        <fullName evidence="1">Uncharacterized protein</fullName>
    </submittedName>
</protein>
<sequence length="68" mass="7666">MVMVMEREGKEEEKTTWDKNRCVALFRAGKGFQGGPLVRTICDSMQDAHTVCCRLMVEKAGKKGFGLR</sequence>
<accession>A0AAJ8DZQ8</accession>
<dbReference type="VEuPathDB" id="FungiDB:An09g03420"/>
<reference evidence="1" key="1">
    <citation type="submission" date="2025-02" db="EMBL/GenBank/DDBJ databases">
        <authorList>
            <consortium name="NCBI Genome Project"/>
        </authorList>
    </citation>
    <scope>NUCLEOTIDE SEQUENCE</scope>
</reference>
<proteinExistence type="predicted"/>
<gene>
    <name evidence="1" type="ORF">An09g03420</name>
</gene>